<evidence type="ECO:0000256" key="2">
    <source>
        <dbReference type="SAM" id="Phobius"/>
    </source>
</evidence>
<dbReference type="InterPro" id="IPR005625">
    <property type="entry name" value="PepSY-ass_TM"/>
</dbReference>
<evidence type="ECO:0000313" key="3">
    <source>
        <dbReference type="EMBL" id="SDH25281.1"/>
    </source>
</evidence>
<keyword evidence="2" id="KW-0812">Transmembrane</keyword>
<dbReference type="PANTHER" id="PTHR34219:SF1">
    <property type="entry name" value="PEPSY DOMAIN-CONTAINING PROTEIN"/>
    <property type="match status" value="1"/>
</dbReference>
<proteinExistence type="predicted"/>
<dbReference type="EMBL" id="FNDN01000001">
    <property type="protein sequence ID" value="SDH25281.1"/>
    <property type="molecule type" value="Genomic_DNA"/>
</dbReference>
<keyword evidence="2" id="KW-1133">Transmembrane helix</keyword>
<evidence type="ECO:0000313" key="4">
    <source>
        <dbReference type="Proteomes" id="UP000183263"/>
    </source>
</evidence>
<feature type="transmembrane region" description="Helical" evidence="2">
    <location>
        <begin position="227"/>
        <end position="246"/>
    </location>
</feature>
<evidence type="ECO:0000256" key="1">
    <source>
        <dbReference type="SAM" id="MobiDB-lite"/>
    </source>
</evidence>
<feature type="region of interest" description="Disordered" evidence="1">
    <location>
        <begin position="1"/>
        <end position="29"/>
    </location>
</feature>
<organism evidence="3 4">
    <name type="scientific">Rhodococcus triatomae</name>
    <dbReference type="NCBI Taxonomy" id="300028"/>
    <lineage>
        <taxon>Bacteria</taxon>
        <taxon>Bacillati</taxon>
        <taxon>Actinomycetota</taxon>
        <taxon>Actinomycetes</taxon>
        <taxon>Mycobacteriales</taxon>
        <taxon>Nocardiaceae</taxon>
        <taxon>Rhodococcus</taxon>
    </lineage>
</organism>
<feature type="transmembrane region" description="Helical" evidence="2">
    <location>
        <begin position="437"/>
        <end position="455"/>
    </location>
</feature>
<dbReference type="PANTHER" id="PTHR34219">
    <property type="entry name" value="IRON-REGULATED INNER MEMBRANE PROTEIN-RELATED"/>
    <property type="match status" value="1"/>
</dbReference>
<dbReference type="AlphaFoldDB" id="A0A1G8AWF5"/>
<feature type="transmembrane region" description="Helical" evidence="2">
    <location>
        <begin position="176"/>
        <end position="197"/>
    </location>
</feature>
<keyword evidence="2" id="KW-0472">Membrane</keyword>
<keyword evidence="4" id="KW-1185">Reference proteome</keyword>
<name>A0A1G8AWF5_9NOCA</name>
<feature type="transmembrane region" description="Helical" evidence="2">
    <location>
        <begin position="395"/>
        <end position="416"/>
    </location>
</feature>
<accession>A0A1G8AWF5</accession>
<dbReference type="Pfam" id="PF03929">
    <property type="entry name" value="PepSY_TM"/>
    <property type="match status" value="1"/>
</dbReference>
<protein>
    <submittedName>
        <fullName evidence="3">Uncharacterized iron-regulated membrane protein</fullName>
    </submittedName>
</protein>
<dbReference type="Proteomes" id="UP000183263">
    <property type="component" value="Unassembled WGS sequence"/>
</dbReference>
<feature type="transmembrane region" description="Helical" evidence="2">
    <location>
        <begin position="41"/>
        <end position="64"/>
    </location>
</feature>
<reference evidence="3 4" key="1">
    <citation type="submission" date="2016-10" db="EMBL/GenBank/DDBJ databases">
        <authorList>
            <person name="de Groot N.N."/>
        </authorList>
    </citation>
    <scope>NUCLEOTIDE SEQUENCE [LARGE SCALE GENOMIC DNA]</scope>
    <source>
        <strain evidence="3 4">DSM 44892</strain>
    </source>
</reference>
<gene>
    <name evidence="3" type="ORF">SAMN05444695_101563</name>
</gene>
<sequence length="485" mass="51900">MSRIEIPMSQTALDRALPPEDADPPRPEPARLRPLALRLHFYAGLLVAPFLLIATISGGLYAVAPTLEQFVYRDLLTTAHTGSALPVSDQITAAEQARPDLGVVGVRPAPEPGDTTRVLFADPALGESEKRAVFVDPSTAEVLGESTVYGSSSALPMRTWISQLHRNLHLGEPGRIYSELAASWLWVIALGGLYLWVGRYLRTRARNPERAHLLTPDRGATGRRRTLGWHGAVGAWIAVGLVFLSATGLTWSKYAGDNIGEVRQSLNWTTPSVSTVLGDAPADHGSGGGHDGHGTAAPVTADVDPAAVDRVLDAGRAEGLRSAVEVTFPATSEAAFVVSEVRQPWVFSNDSVAVDGATGEVTDVSRFAQWPFAAQLTSWAIQLHMGLLFGLVSQLALLALAVALGTVVVRGYVLWWRRRPTRTGSRPFGSPPRRGTLRRLHPAALVSAAVVAALVGWFVPLLGISLAAFLVIDTVIGVLRRPRTP</sequence>